<evidence type="ECO:0000313" key="3">
    <source>
        <dbReference type="EMBL" id="EAT60087.1"/>
    </source>
</evidence>
<accession>Q0YUE4</accession>
<reference evidence="3 4" key="2">
    <citation type="submission" date="2006-07" db="EMBL/GenBank/DDBJ databases">
        <title>Sequencing of the draft genome and assembly of Chlorobium ferroxidans DSM 13031.</title>
        <authorList>
            <consortium name="US DOE Joint Genome Institute (JGI-PGF)"/>
            <person name="Copeland A."/>
            <person name="Lucas S."/>
            <person name="Lapidus A."/>
            <person name="Barry K."/>
            <person name="Glavina del Rio T."/>
            <person name="Dalin E."/>
            <person name="Tice H."/>
            <person name="Bruce D."/>
            <person name="Pitluck S."/>
            <person name="Richardson P."/>
        </authorList>
    </citation>
    <scope>NUCLEOTIDE SEQUENCE [LARGE SCALE GENOMIC DNA]</scope>
    <source>
        <strain evidence="3 4">DSM 13031</strain>
    </source>
</reference>
<reference evidence="3 4" key="1">
    <citation type="submission" date="2006-07" db="EMBL/GenBank/DDBJ databases">
        <title>Annotation of the draft genome assembly of Chlorobium ferroxidans DSM 13031.</title>
        <authorList>
            <consortium name="US DOE Joint Genome Institute (JGI-ORNL)"/>
            <person name="Larimer F."/>
            <person name="Land M."/>
            <person name="Hauser L."/>
        </authorList>
    </citation>
    <scope>NUCLEOTIDE SEQUENCE [LARGE SCALE GENOMIC DNA]</scope>
    <source>
        <strain evidence="3 4">DSM 13031</strain>
    </source>
</reference>
<protein>
    <submittedName>
        <fullName evidence="3">Vir region protein-like protein</fullName>
    </submittedName>
</protein>
<name>Q0YUE4_9CHLB</name>
<dbReference type="InterPro" id="IPR011460">
    <property type="entry name" value="Lcl_C"/>
</dbReference>
<feature type="domain" description="Lcl C-terminal" evidence="2">
    <location>
        <begin position="130"/>
        <end position="208"/>
    </location>
</feature>
<dbReference type="Proteomes" id="UP000004162">
    <property type="component" value="Unassembled WGS sequence"/>
</dbReference>
<gene>
    <name evidence="3" type="ORF">CferDRAFT_2094</name>
</gene>
<comment type="caution">
    <text evidence="3">The sequence shown here is derived from an EMBL/GenBank/DDBJ whole genome shotgun (WGS) entry which is preliminary data.</text>
</comment>
<dbReference type="OrthoDB" id="9765957at2"/>
<keyword evidence="1" id="KW-0812">Transmembrane</keyword>
<sequence length="210" mass="23678">MSISPKTLFIRLWIVFLIYCFGMVMVSEVSRAASYRIGDKYGGGIIFYIDVTGQHGLIAAPEDIVIRYTDLWNKSPWAGVYRWSTGQEETVNNSDYAMQILSDTRPELGQGRANTAKILAKYPAATYPRSAAAMVRAYRGGGFSDWFLPSKDELNQLYINRALCGSFAGDYYWSSSEMTSDTAWYQYFSDGYQGGGTKSYYSRVRAVRAF</sequence>
<keyword evidence="4" id="KW-1185">Reference proteome</keyword>
<evidence type="ECO:0000256" key="1">
    <source>
        <dbReference type="SAM" id="Phobius"/>
    </source>
</evidence>
<dbReference type="EMBL" id="AASE01000001">
    <property type="protein sequence ID" value="EAT60087.1"/>
    <property type="molecule type" value="Genomic_DNA"/>
</dbReference>
<dbReference type="Pfam" id="PF07603">
    <property type="entry name" value="Lcl_C"/>
    <property type="match status" value="1"/>
</dbReference>
<keyword evidence="1" id="KW-0472">Membrane</keyword>
<dbReference type="RefSeq" id="WP_006365363.1">
    <property type="nucleotide sequence ID" value="NZ_AASE01000001.1"/>
</dbReference>
<feature type="transmembrane region" description="Helical" evidence="1">
    <location>
        <begin position="12"/>
        <end position="30"/>
    </location>
</feature>
<dbReference type="AlphaFoldDB" id="Q0YUE4"/>
<keyword evidence="1" id="KW-1133">Transmembrane helix</keyword>
<evidence type="ECO:0000259" key="2">
    <source>
        <dbReference type="Pfam" id="PF07603"/>
    </source>
</evidence>
<evidence type="ECO:0000313" key="4">
    <source>
        <dbReference type="Proteomes" id="UP000004162"/>
    </source>
</evidence>
<organism evidence="3 4">
    <name type="scientific">Chlorobium ferrooxidans DSM 13031</name>
    <dbReference type="NCBI Taxonomy" id="377431"/>
    <lineage>
        <taxon>Bacteria</taxon>
        <taxon>Pseudomonadati</taxon>
        <taxon>Chlorobiota</taxon>
        <taxon>Chlorobiia</taxon>
        <taxon>Chlorobiales</taxon>
        <taxon>Chlorobiaceae</taxon>
        <taxon>Chlorobium/Pelodictyon group</taxon>
        <taxon>Chlorobium</taxon>
    </lineage>
</organism>
<proteinExistence type="predicted"/>